<organism evidence="2 3">
    <name type="scientific">Nakamurella endophytica</name>
    <dbReference type="NCBI Taxonomy" id="1748367"/>
    <lineage>
        <taxon>Bacteria</taxon>
        <taxon>Bacillati</taxon>
        <taxon>Actinomycetota</taxon>
        <taxon>Actinomycetes</taxon>
        <taxon>Nakamurellales</taxon>
        <taxon>Nakamurellaceae</taxon>
        <taxon>Nakamurella</taxon>
    </lineage>
</organism>
<evidence type="ECO:0000313" key="2">
    <source>
        <dbReference type="EMBL" id="GGL87634.1"/>
    </source>
</evidence>
<feature type="signal peptide" evidence="1">
    <location>
        <begin position="1"/>
        <end position="21"/>
    </location>
</feature>
<reference evidence="2" key="1">
    <citation type="journal article" date="2014" name="Int. J. Syst. Evol. Microbiol.">
        <title>Complete genome sequence of Corynebacterium casei LMG S-19264T (=DSM 44701T), isolated from a smear-ripened cheese.</title>
        <authorList>
            <consortium name="US DOE Joint Genome Institute (JGI-PGF)"/>
            <person name="Walter F."/>
            <person name="Albersmeier A."/>
            <person name="Kalinowski J."/>
            <person name="Ruckert C."/>
        </authorList>
    </citation>
    <scope>NUCLEOTIDE SEQUENCE</scope>
    <source>
        <strain evidence="2">CGMCC 4.7308</strain>
    </source>
</reference>
<evidence type="ECO:0008006" key="4">
    <source>
        <dbReference type="Google" id="ProtNLM"/>
    </source>
</evidence>
<reference evidence="2" key="2">
    <citation type="submission" date="2020-09" db="EMBL/GenBank/DDBJ databases">
        <authorList>
            <person name="Sun Q."/>
            <person name="Zhou Y."/>
        </authorList>
    </citation>
    <scope>NUCLEOTIDE SEQUENCE</scope>
    <source>
        <strain evidence="2">CGMCC 4.7308</strain>
    </source>
</reference>
<keyword evidence="1" id="KW-0732">Signal</keyword>
<dbReference type="PROSITE" id="PS51257">
    <property type="entry name" value="PROKAR_LIPOPROTEIN"/>
    <property type="match status" value="1"/>
</dbReference>
<name>A0A917SKY2_9ACTN</name>
<keyword evidence="3" id="KW-1185">Reference proteome</keyword>
<proteinExistence type="predicted"/>
<dbReference type="RefSeq" id="WP_188939808.1">
    <property type="nucleotide sequence ID" value="NZ_BMNA01000001.1"/>
</dbReference>
<feature type="chain" id="PRO_5039592609" description="Lipoprotein" evidence="1">
    <location>
        <begin position="22"/>
        <end position="194"/>
    </location>
</feature>
<evidence type="ECO:0000313" key="3">
    <source>
        <dbReference type="Proteomes" id="UP000655208"/>
    </source>
</evidence>
<sequence length="194" mass="19832">MGRIWRFVPAVCAAVVLSACATGTGGLARPVDTGGSATSPSSGPSSAAAAAVDGATTTFRWNTGALPPPYSHSWVVTLQGTAGTLTFRADGRGAPSWSAPFTVDAARAAGYRSAMAGEVSGGTDTDDDYLAGGSTGSYKMVLADGTRWQGKLGGNDATRALLDRLEEQSKALVPADVWSGVEGRYTAWQKTAPR</sequence>
<dbReference type="Proteomes" id="UP000655208">
    <property type="component" value="Unassembled WGS sequence"/>
</dbReference>
<accession>A0A917SKY2</accession>
<gene>
    <name evidence="2" type="ORF">GCM10011594_04090</name>
</gene>
<dbReference type="EMBL" id="BMNA01000001">
    <property type="protein sequence ID" value="GGL87634.1"/>
    <property type="molecule type" value="Genomic_DNA"/>
</dbReference>
<evidence type="ECO:0000256" key="1">
    <source>
        <dbReference type="SAM" id="SignalP"/>
    </source>
</evidence>
<comment type="caution">
    <text evidence="2">The sequence shown here is derived from an EMBL/GenBank/DDBJ whole genome shotgun (WGS) entry which is preliminary data.</text>
</comment>
<dbReference type="AlphaFoldDB" id="A0A917SKY2"/>
<protein>
    <recommendedName>
        <fullName evidence="4">Lipoprotein</fullName>
    </recommendedName>
</protein>